<reference evidence="3" key="1">
    <citation type="submission" date="2016-10" db="EMBL/GenBank/DDBJ databases">
        <authorList>
            <person name="Varghese N."/>
            <person name="Submissions S."/>
        </authorList>
    </citation>
    <scope>NUCLEOTIDE SEQUENCE [LARGE SCALE GENOMIC DNA]</scope>
    <source>
        <strain evidence="3">DSM 43163</strain>
    </source>
</reference>
<feature type="compositionally biased region" description="Low complexity" evidence="1">
    <location>
        <begin position="71"/>
        <end position="80"/>
    </location>
</feature>
<keyword evidence="3" id="KW-1185">Reference proteome</keyword>
<dbReference type="EMBL" id="FNVO01000017">
    <property type="protein sequence ID" value="SEG85029.1"/>
    <property type="molecule type" value="Genomic_DNA"/>
</dbReference>
<evidence type="ECO:0000313" key="3">
    <source>
        <dbReference type="Proteomes" id="UP000236723"/>
    </source>
</evidence>
<accession>A0A1H6DIM2</accession>
<protein>
    <submittedName>
        <fullName evidence="2">Uncharacterized protein</fullName>
    </submittedName>
</protein>
<dbReference type="Proteomes" id="UP000236723">
    <property type="component" value="Unassembled WGS sequence"/>
</dbReference>
<feature type="compositionally biased region" description="Low complexity" evidence="1">
    <location>
        <begin position="1"/>
        <end position="13"/>
    </location>
</feature>
<name>A0A1H6DIM2_9ACTN</name>
<feature type="region of interest" description="Disordered" evidence="1">
    <location>
        <begin position="1"/>
        <end position="93"/>
    </location>
</feature>
<evidence type="ECO:0000313" key="2">
    <source>
        <dbReference type="EMBL" id="SEG85029.1"/>
    </source>
</evidence>
<organism evidence="2 3">
    <name type="scientific">Thermomonospora echinospora</name>
    <dbReference type="NCBI Taxonomy" id="1992"/>
    <lineage>
        <taxon>Bacteria</taxon>
        <taxon>Bacillati</taxon>
        <taxon>Actinomycetota</taxon>
        <taxon>Actinomycetes</taxon>
        <taxon>Streptosporangiales</taxon>
        <taxon>Thermomonosporaceae</taxon>
        <taxon>Thermomonospora</taxon>
    </lineage>
</organism>
<gene>
    <name evidence="2" type="ORF">SAMN04489712_117117</name>
</gene>
<proteinExistence type="predicted"/>
<evidence type="ECO:0000256" key="1">
    <source>
        <dbReference type="SAM" id="MobiDB-lite"/>
    </source>
</evidence>
<dbReference type="AlphaFoldDB" id="A0A1H6DIM2"/>
<sequence length="93" mass="9547">MPIRRAAGRAPGRSGAGRGLSRGALASRTGHRALTCGCSPGPAGRDPVDRLDAQEGVQEGVPFGPGRGDRGSPSPSGYGSFRKRMVDSPQMKS</sequence>